<gene>
    <name evidence="3" type="ORF">QBC32DRAFT_333443</name>
</gene>
<dbReference type="InterPro" id="IPR002931">
    <property type="entry name" value="Transglutaminase-like"/>
</dbReference>
<reference evidence="3" key="2">
    <citation type="submission" date="2023-06" db="EMBL/GenBank/DDBJ databases">
        <authorList>
            <consortium name="Lawrence Berkeley National Laboratory"/>
            <person name="Mondo S.J."/>
            <person name="Hensen N."/>
            <person name="Bonometti L."/>
            <person name="Westerberg I."/>
            <person name="Brannstrom I.O."/>
            <person name="Guillou S."/>
            <person name="Cros-Aarteil S."/>
            <person name="Calhoun S."/>
            <person name="Haridas S."/>
            <person name="Kuo A."/>
            <person name="Pangilinan J."/>
            <person name="Riley R."/>
            <person name="Labutti K."/>
            <person name="Andreopoulos B."/>
            <person name="Lipzen A."/>
            <person name="Chen C."/>
            <person name="Yanf M."/>
            <person name="Daum C."/>
            <person name="Ng V."/>
            <person name="Clum A."/>
            <person name="Steindorff A."/>
            <person name="Ohm R."/>
            <person name="Martin F."/>
            <person name="Silar P."/>
            <person name="Natvig D."/>
            <person name="Lalanne C."/>
            <person name="Gautier V."/>
            <person name="Ament-Velasquez S.L."/>
            <person name="Kruys A."/>
            <person name="Hutchinson M.I."/>
            <person name="Powell A.J."/>
            <person name="Barry K."/>
            <person name="Miller A.N."/>
            <person name="Grigoriev I.V."/>
            <person name="Debuchy R."/>
            <person name="Gladieux P."/>
            <person name="Thoren M.H."/>
            <person name="Johannesson H."/>
        </authorList>
    </citation>
    <scope>NUCLEOTIDE SEQUENCE</scope>
    <source>
        <strain evidence="3">CBS 626.80</strain>
    </source>
</reference>
<evidence type="ECO:0000256" key="1">
    <source>
        <dbReference type="SAM" id="MobiDB-lite"/>
    </source>
</evidence>
<feature type="domain" description="Transglutaminase-like" evidence="2">
    <location>
        <begin position="419"/>
        <end position="492"/>
    </location>
</feature>
<dbReference type="Proteomes" id="UP001303222">
    <property type="component" value="Unassembled WGS sequence"/>
</dbReference>
<dbReference type="EMBL" id="MU859076">
    <property type="protein sequence ID" value="KAK3955401.1"/>
    <property type="molecule type" value="Genomic_DNA"/>
</dbReference>
<dbReference type="SUPFAM" id="SSF54001">
    <property type="entry name" value="Cysteine proteinases"/>
    <property type="match status" value="1"/>
</dbReference>
<feature type="compositionally biased region" description="Pro residues" evidence="1">
    <location>
        <begin position="249"/>
        <end position="262"/>
    </location>
</feature>
<feature type="compositionally biased region" description="Pro residues" evidence="1">
    <location>
        <begin position="220"/>
        <end position="242"/>
    </location>
</feature>
<feature type="compositionally biased region" description="Basic and acidic residues" evidence="1">
    <location>
        <begin position="87"/>
        <end position="98"/>
    </location>
</feature>
<comment type="caution">
    <text evidence="3">The sequence shown here is derived from an EMBL/GenBank/DDBJ whole genome shotgun (WGS) entry which is preliminary data.</text>
</comment>
<feature type="compositionally biased region" description="Low complexity" evidence="1">
    <location>
        <begin position="152"/>
        <end position="175"/>
    </location>
</feature>
<name>A0AAN6SJL1_9PEZI</name>
<dbReference type="Gene3D" id="3.10.620.30">
    <property type="match status" value="1"/>
</dbReference>
<evidence type="ECO:0000259" key="2">
    <source>
        <dbReference type="SMART" id="SM00460"/>
    </source>
</evidence>
<organism evidence="3 4">
    <name type="scientific">Pseudoneurospora amorphoporcata</name>
    <dbReference type="NCBI Taxonomy" id="241081"/>
    <lineage>
        <taxon>Eukaryota</taxon>
        <taxon>Fungi</taxon>
        <taxon>Dikarya</taxon>
        <taxon>Ascomycota</taxon>
        <taxon>Pezizomycotina</taxon>
        <taxon>Sordariomycetes</taxon>
        <taxon>Sordariomycetidae</taxon>
        <taxon>Sordariales</taxon>
        <taxon>Sordariaceae</taxon>
        <taxon>Pseudoneurospora</taxon>
    </lineage>
</organism>
<dbReference type="PANTHER" id="PTHR46333">
    <property type="entry name" value="CYTOKINESIS PROTEIN 3"/>
    <property type="match status" value="1"/>
</dbReference>
<feature type="compositionally biased region" description="Basic and acidic residues" evidence="1">
    <location>
        <begin position="197"/>
        <end position="217"/>
    </location>
</feature>
<reference evidence="3" key="1">
    <citation type="journal article" date="2023" name="Mol. Phylogenet. Evol.">
        <title>Genome-scale phylogeny and comparative genomics of the fungal order Sordariales.</title>
        <authorList>
            <person name="Hensen N."/>
            <person name="Bonometti L."/>
            <person name="Westerberg I."/>
            <person name="Brannstrom I.O."/>
            <person name="Guillou S."/>
            <person name="Cros-Aarteil S."/>
            <person name="Calhoun S."/>
            <person name="Haridas S."/>
            <person name="Kuo A."/>
            <person name="Mondo S."/>
            <person name="Pangilinan J."/>
            <person name="Riley R."/>
            <person name="LaButti K."/>
            <person name="Andreopoulos B."/>
            <person name="Lipzen A."/>
            <person name="Chen C."/>
            <person name="Yan M."/>
            <person name="Daum C."/>
            <person name="Ng V."/>
            <person name="Clum A."/>
            <person name="Steindorff A."/>
            <person name="Ohm R.A."/>
            <person name="Martin F."/>
            <person name="Silar P."/>
            <person name="Natvig D.O."/>
            <person name="Lalanne C."/>
            <person name="Gautier V."/>
            <person name="Ament-Velasquez S.L."/>
            <person name="Kruys A."/>
            <person name="Hutchinson M.I."/>
            <person name="Powell A.J."/>
            <person name="Barry K."/>
            <person name="Miller A.N."/>
            <person name="Grigoriev I.V."/>
            <person name="Debuchy R."/>
            <person name="Gladieux P."/>
            <person name="Hiltunen Thoren M."/>
            <person name="Johannesson H."/>
        </authorList>
    </citation>
    <scope>NUCLEOTIDE SEQUENCE</scope>
    <source>
        <strain evidence="3">CBS 626.80</strain>
    </source>
</reference>
<feature type="compositionally biased region" description="Polar residues" evidence="1">
    <location>
        <begin position="21"/>
        <end position="30"/>
    </location>
</feature>
<accession>A0AAN6SJL1</accession>
<feature type="region of interest" description="Disordered" evidence="1">
    <location>
        <begin position="21"/>
        <end position="314"/>
    </location>
</feature>
<proteinExistence type="predicted"/>
<sequence>MADVEEEPVFNTLAERIAALNQQKNFNAPSTAGKRPPPPPPVRAATEIPVIHPTSPNRNESPSTPPLPPRPARAASAVVRPPPLPRRTTEQDIPEDKPMPTLTKKPPPPPLPSRNSTQETSPALPPRRTTSTSLPVPGARRNSNSSDISYLSNVSTSSWNNTASSSARTSITSDNGHPMRKLPPAFDQAKLPPLPPTRRELEAKAREEAQQQQEREANPSAPPALPQGPPRLPSRSSLPPPSSASREPPALPSRPSLPPRLPSRPVRHSTFPDVEEEPGPPLPNRRLPPPPLSHRPKSVPEPAPPPIPLSSRPTLDAVVSRKATGTEVVPRSVSAPPVGPVCLICRDFSGPDSIAAQHPTSSLPRHDTIRYLAHVLCGPFDSPTDKARAIFTWCHHNMAYDVHGFFNKCVPHHSSPAEQIFSGKAVCQGYAEVYKAIALAAGLDCVLISGHGKGFGHHDLESGAPIPPEESNHAWNAVRIDGGEWKIIDACWGAGHLGPDNLYHQKFSPEMFYLPNEIIGKKHFPTDRRHFYRSDGRTLTWEEYILGDGPAPCWYGDADKDGLDQFSLEPRTATIPVYSGEVVRFQFSKVCVHWDPEKNGGGKQYLFVVAIEGRDGRKKDFVPLDTDGFWWWADIPAIDLGAAGQKITVFAVTTLDNKCARGLTKEEYLRRKGKCAYSLAGICAWDLV</sequence>
<dbReference type="InterPro" id="IPR052557">
    <property type="entry name" value="CAP/Cytokinesis_protein"/>
</dbReference>
<dbReference type="PANTHER" id="PTHR46333:SF5">
    <property type="entry name" value="TRANSGLUTAMINASE-LIKE DOMAIN-CONTAINING PROTEIN"/>
    <property type="match status" value="1"/>
</dbReference>
<dbReference type="GO" id="GO:0005737">
    <property type="term" value="C:cytoplasm"/>
    <property type="evidence" value="ECO:0007669"/>
    <property type="project" value="TreeGrafter"/>
</dbReference>
<protein>
    <recommendedName>
        <fullName evidence="2">Transglutaminase-like domain-containing protein</fullName>
    </recommendedName>
</protein>
<keyword evidence="4" id="KW-1185">Reference proteome</keyword>
<dbReference type="Pfam" id="PF01841">
    <property type="entry name" value="Transglut_core"/>
    <property type="match status" value="1"/>
</dbReference>
<dbReference type="SMART" id="SM00460">
    <property type="entry name" value="TGc"/>
    <property type="match status" value="1"/>
</dbReference>
<dbReference type="AlphaFoldDB" id="A0AAN6SJL1"/>
<evidence type="ECO:0000313" key="3">
    <source>
        <dbReference type="EMBL" id="KAK3955401.1"/>
    </source>
</evidence>
<dbReference type="InterPro" id="IPR038765">
    <property type="entry name" value="Papain-like_cys_pep_sf"/>
</dbReference>
<feature type="compositionally biased region" description="Pro residues" evidence="1">
    <location>
        <begin position="279"/>
        <end position="308"/>
    </location>
</feature>
<evidence type="ECO:0000313" key="4">
    <source>
        <dbReference type="Proteomes" id="UP001303222"/>
    </source>
</evidence>
<feature type="compositionally biased region" description="Polar residues" evidence="1">
    <location>
        <begin position="141"/>
        <end position="151"/>
    </location>
</feature>